<accession>A0A8H6VA15</accession>
<dbReference type="Proteomes" id="UP000641853">
    <property type="component" value="Unassembled WGS sequence"/>
</dbReference>
<gene>
    <name evidence="2" type="ORF">CNMCM7691_009890</name>
</gene>
<reference evidence="2" key="1">
    <citation type="submission" date="2020-06" db="EMBL/GenBank/DDBJ databases">
        <title>Draft genome sequences of strains closely related to Aspergillus parafelis and Aspergillus hiratsukae.</title>
        <authorList>
            <person name="Dos Santos R.A.C."/>
            <person name="Rivero-Menendez O."/>
            <person name="Steenwyk J.L."/>
            <person name="Mead M.E."/>
            <person name="Goldman G.H."/>
            <person name="Alastruey-Izquierdo A."/>
            <person name="Rokas A."/>
        </authorList>
    </citation>
    <scope>NUCLEOTIDE SEQUENCE</scope>
    <source>
        <strain evidence="2">CNM-CM7691</strain>
    </source>
</reference>
<dbReference type="EMBL" id="JACBAG010001836">
    <property type="protein sequence ID" value="KAF7180599.1"/>
    <property type="molecule type" value="Genomic_DNA"/>
</dbReference>
<keyword evidence="3" id="KW-1185">Reference proteome</keyword>
<comment type="caution">
    <text evidence="2">The sequence shown here is derived from an EMBL/GenBank/DDBJ whole genome shotgun (WGS) entry which is preliminary data.</text>
</comment>
<evidence type="ECO:0000313" key="2">
    <source>
        <dbReference type="EMBL" id="KAF7180599.1"/>
    </source>
</evidence>
<evidence type="ECO:0000256" key="1">
    <source>
        <dbReference type="SAM" id="SignalP"/>
    </source>
</evidence>
<organism evidence="2 3">
    <name type="scientific">Aspergillus felis</name>
    <dbReference type="NCBI Taxonomy" id="1287682"/>
    <lineage>
        <taxon>Eukaryota</taxon>
        <taxon>Fungi</taxon>
        <taxon>Dikarya</taxon>
        <taxon>Ascomycota</taxon>
        <taxon>Pezizomycotina</taxon>
        <taxon>Eurotiomycetes</taxon>
        <taxon>Eurotiomycetidae</taxon>
        <taxon>Eurotiales</taxon>
        <taxon>Aspergillaceae</taxon>
        <taxon>Aspergillus</taxon>
        <taxon>Aspergillus subgen. Fumigati</taxon>
    </lineage>
</organism>
<proteinExistence type="predicted"/>
<protein>
    <submittedName>
        <fullName evidence="2">Uncharacterized protein</fullName>
    </submittedName>
</protein>
<keyword evidence="1" id="KW-0732">Signal</keyword>
<sequence>MHAITRSLLPLLLLSSPLSLIRPSAAFPVEVRSQDSLQHESGHTCTNLVIPFSVTENSAGHFEDDSYSIEVLHNFMDLRDFRTATYNISAI</sequence>
<name>A0A8H6VA15_9EURO</name>
<evidence type="ECO:0000313" key="3">
    <source>
        <dbReference type="Proteomes" id="UP000641853"/>
    </source>
</evidence>
<feature type="signal peptide" evidence="1">
    <location>
        <begin position="1"/>
        <end position="26"/>
    </location>
</feature>
<dbReference type="AlphaFoldDB" id="A0A8H6VA15"/>
<feature type="chain" id="PRO_5034286821" evidence="1">
    <location>
        <begin position="27"/>
        <end position="91"/>
    </location>
</feature>